<feature type="region of interest" description="Disordered" evidence="2">
    <location>
        <begin position="27"/>
        <end position="56"/>
    </location>
</feature>
<feature type="coiled-coil region" evidence="1">
    <location>
        <begin position="162"/>
        <end position="213"/>
    </location>
</feature>
<dbReference type="EMBL" id="FN647981">
    <property type="protein sequence ID" value="CBN78617.1"/>
    <property type="molecule type" value="Genomic_DNA"/>
</dbReference>
<evidence type="ECO:0000313" key="3">
    <source>
        <dbReference type="EMBL" id="CBN78617.1"/>
    </source>
</evidence>
<dbReference type="EMBL" id="FN649752">
    <property type="protein sequence ID" value="CBN78617.1"/>
    <property type="molecule type" value="Genomic_DNA"/>
</dbReference>
<dbReference type="OrthoDB" id="10583301at2759"/>
<gene>
    <name evidence="3" type="ORF">Esi_0137_0072</name>
</gene>
<name>D8LEQ4_ECTSI</name>
<dbReference type="AlphaFoldDB" id="D8LEQ4"/>
<feature type="compositionally biased region" description="Low complexity" evidence="2">
    <location>
        <begin position="238"/>
        <end position="253"/>
    </location>
</feature>
<feature type="region of interest" description="Disordered" evidence="2">
    <location>
        <begin position="306"/>
        <end position="330"/>
    </location>
</feature>
<organism evidence="3 4">
    <name type="scientific">Ectocarpus siliculosus</name>
    <name type="common">Brown alga</name>
    <name type="synonym">Conferva siliculosa</name>
    <dbReference type="NCBI Taxonomy" id="2880"/>
    <lineage>
        <taxon>Eukaryota</taxon>
        <taxon>Sar</taxon>
        <taxon>Stramenopiles</taxon>
        <taxon>Ochrophyta</taxon>
        <taxon>PX clade</taxon>
        <taxon>Phaeophyceae</taxon>
        <taxon>Ectocarpales</taxon>
        <taxon>Ectocarpaceae</taxon>
        <taxon>Ectocarpus</taxon>
    </lineage>
</organism>
<evidence type="ECO:0000256" key="1">
    <source>
        <dbReference type="SAM" id="Coils"/>
    </source>
</evidence>
<sequence>MLEAAEKAREETRVTLSAQERRIRGEVAAKAAKDAKRRDKQLREAKAEAESAGEATRKDIDKLRGLHARRVKRLEALLKEEGDNLADARREIASCKAAMAGDAAEFQRWTENHRNESTKLLKELAVIQKKVDRAVATEAQAREREGLAMGRLRKVMEGAEVKRQLREALAELESDRNAQARRARANLKLQRAAEIAQQEVAMVESERARWYEERRSMETAMERLTRLVYGTTATAPCGNTSGDGNASAAAAGGKSTGKKAPIGFPWKPPGGIASRGHGSNGGSSGTTTTRAVCSPIGINAFRERASASVRGVEGSSRKTASGGQGGRRTG</sequence>
<dbReference type="InParanoid" id="D8LEQ4"/>
<keyword evidence="1" id="KW-0175">Coiled coil</keyword>
<evidence type="ECO:0000313" key="4">
    <source>
        <dbReference type="Proteomes" id="UP000002630"/>
    </source>
</evidence>
<accession>D8LEQ4</accession>
<reference evidence="3 4" key="1">
    <citation type="journal article" date="2010" name="Nature">
        <title>The Ectocarpus genome and the independent evolution of multicellularity in brown algae.</title>
        <authorList>
            <person name="Cock J.M."/>
            <person name="Sterck L."/>
            <person name="Rouze P."/>
            <person name="Scornet D."/>
            <person name="Allen A.E."/>
            <person name="Amoutzias G."/>
            <person name="Anthouard V."/>
            <person name="Artiguenave F."/>
            <person name="Aury J.M."/>
            <person name="Badger J.H."/>
            <person name="Beszteri B."/>
            <person name="Billiau K."/>
            <person name="Bonnet E."/>
            <person name="Bothwell J.H."/>
            <person name="Bowler C."/>
            <person name="Boyen C."/>
            <person name="Brownlee C."/>
            <person name="Carrano C.J."/>
            <person name="Charrier B."/>
            <person name="Cho G.Y."/>
            <person name="Coelho S.M."/>
            <person name="Collen J."/>
            <person name="Corre E."/>
            <person name="Da Silva C."/>
            <person name="Delage L."/>
            <person name="Delaroque N."/>
            <person name="Dittami S.M."/>
            <person name="Doulbeau S."/>
            <person name="Elias M."/>
            <person name="Farnham G."/>
            <person name="Gachon C.M."/>
            <person name="Gschloessl B."/>
            <person name="Heesch S."/>
            <person name="Jabbari K."/>
            <person name="Jubin C."/>
            <person name="Kawai H."/>
            <person name="Kimura K."/>
            <person name="Kloareg B."/>
            <person name="Kupper F.C."/>
            <person name="Lang D."/>
            <person name="Le Bail A."/>
            <person name="Leblanc C."/>
            <person name="Lerouge P."/>
            <person name="Lohr M."/>
            <person name="Lopez P.J."/>
            <person name="Martens C."/>
            <person name="Maumus F."/>
            <person name="Michel G."/>
            <person name="Miranda-Saavedra D."/>
            <person name="Morales J."/>
            <person name="Moreau H."/>
            <person name="Motomura T."/>
            <person name="Nagasato C."/>
            <person name="Napoli C.A."/>
            <person name="Nelson D.R."/>
            <person name="Nyvall-Collen P."/>
            <person name="Peters A.F."/>
            <person name="Pommier C."/>
            <person name="Potin P."/>
            <person name="Poulain J."/>
            <person name="Quesneville H."/>
            <person name="Read B."/>
            <person name="Rensing S.A."/>
            <person name="Ritter A."/>
            <person name="Rousvoal S."/>
            <person name="Samanta M."/>
            <person name="Samson G."/>
            <person name="Schroeder D.C."/>
            <person name="Segurens B."/>
            <person name="Strittmatter M."/>
            <person name="Tonon T."/>
            <person name="Tregear J.W."/>
            <person name="Valentin K."/>
            <person name="von Dassow P."/>
            <person name="Yamagishi T."/>
            <person name="Van de Peer Y."/>
            <person name="Wincker P."/>
        </authorList>
    </citation>
    <scope>NUCLEOTIDE SEQUENCE [LARGE SCALE GENOMIC DNA]</scope>
    <source>
        <strain evidence="4">Ec32 / CCAP1310/4</strain>
    </source>
</reference>
<feature type="region of interest" description="Disordered" evidence="2">
    <location>
        <begin position="238"/>
        <end position="291"/>
    </location>
</feature>
<proteinExistence type="predicted"/>
<evidence type="ECO:0000256" key="2">
    <source>
        <dbReference type="SAM" id="MobiDB-lite"/>
    </source>
</evidence>
<dbReference type="Proteomes" id="UP000002630">
    <property type="component" value="Linkage Group LG27"/>
</dbReference>
<keyword evidence="4" id="KW-1185">Reference proteome</keyword>
<protein>
    <submittedName>
        <fullName evidence="3">Uncharacterized protein</fullName>
    </submittedName>
</protein>